<dbReference type="InterPro" id="IPR019019">
    <property type="entry name" value="H-type_lectin_domain"/>
</dbReference>
<evidence type="ECO:0000313" key="3">
    <source>
        <dbReference type="Proteomes" id="UP001589670"/>
    </source>
</evidence>
<sequence length="117" mass="13203">MQVLLREAIGIAQGDVALFSDYADGGDMWTAKGARERRKRVTFDPPFRAAPMVHVALSLWDTDCKTNARMEVRAENIATDGFDIVFRTWGDSRVARIRAGWIAIGAAHHEDDWRDLE</sequence>
<gene>
    <name evidence="2" type="ORF">ACFFU4_17525</name>
</gene>
<proteinExistence type="predicted"/>
<dbReference type="EMBL" id="JBHMEC010000030">
    <property type="protein sequence ID" value="MFB9151558.1"/>
    <property type="molecule type" value="Genomic_DNA"/>
</dbReference>
<dbReference type="InterPro" id="IPR052487">
    <property type="entry name" value="Galactose-binding_lectin"/>
</dbReference>
<dbReference type="Proteomes" id="UP001589670">
    <property type="component" value="Unassembled WGS sequence"/>
</dbReference>
<dbReference type="PANTHER" id="PTHR46938">
    <property type="entry name" value="DISCOIDIN-1 SUBUNIT A-RELATED-RELATED"/>
    <property type="match status" value="1"/>
</dbReference>
<accession>A0ABV5I519</accession>
<dbReference type="Gene3D" id="2.60.40.2080">
    <property type="match status" value="1"/>
</dbReference>
<organism evidence="2 3">
    <name type="scientific">Roseovarius ramblicola</name>
    <dbReference type="NCBI Taxonomy" id="2022336"/>
    <lineage>
        <taxon>Bacteria</taxon>
        <taxon>Pseudomonadati</taxon>
        <taxon>Pseudomonadota</taxon>
        <taxon>Alphaproteobacteria</taxon>
        <taxon>Rhodobacterales</taxon>
        <taxon>Roseobacteraceae</taxon>
        <taxon>Roseovarius</taxon>
    </lineage>
</organism>
<dbReference type="Pfam" id="PF09458">
    <property type="entry name" value="H_lectin"/>
    <property type="match status" value="1"/>
</dbReference>
<name>A0ABV5I519_9RHOB</name>
<reference evidence="2 3" key="1">
    <citation type="submission" date="2024-09" db="EMBL/GenBank/DDBJ databases">
        <authorList>
            <person name="Sun Q."/>
            <person name="Mori K."/>
        </authorList>
    </citation>
    <scope>NUCLEOTIDE SEQUENCE [LARGE SCALE GENOMIC DNA]</scope>
    <source>
        <strain evidence="2 3">CECT 9424</strain>
    </source>
</reference>
<feature type="domain" description="H-type lectin" evidence="1">
    <location>
        <begin position="39"/>
        <end position="104"/>
    </location>
</feature>
<dbReference type="SUPFAM" id="SSF141086">
    <property type="entry name" value="Agglutinin HPA-like"/>
    <property type="match status" value="1"/>
</dbReference>
<dbReference type="InterPro" id="IPR037221">
    <property type="entry name" value="H-type_lectin_dom_sf"/>
</dbReference>
<protein>
    <submittedName>
        <fullName evidence="2">H-type lectin domain-containing protein</fullName>
    </submittedName>
</protein>
<keyword evidence="3" id="KW-1185">Reference proteome</keyword>
<dbReference type="RefSeq" id="WP_377071174.1">
    <property type="nucleotide sequence ID" value="NZ_JBHMEC010000030.1"/>
</dbReference>
<comment type="caution">
    <text evidence="2">The sequence shown here is derived from an EMBL/GenBank/DDBJ whole genome shotgun (WGS) entry which is preliminary data.</text>
</comment>
<evidence type="ECO:0000313" key="2">
    <source>
        <dbReference type="EMBL" id="MFB9151558.1"/>
    </source>
</evidence>
<evidence type="ECO:0000259" key="1">
    <source>
        <dbReference type="Pfam" id="PF09458"/>
    </source>
</evidence>